<dbReference type="AlphaFoldDB" id="A0A4R1RDF5"/>
<reference evidence="2 3" key="1">
    <citation type="submission" date="2019-03" db="EMBL/GenBank/DDBJ databases">
        <title>Genomic Encyclopedia of Type Strains, Phase IV (KMG-IV): sequencing the most valuable type-strain genomes for metagenomic binning, comparative biology and taxonomic classification.</title>
        <authorList>
            <person name="Goeker M."/>
        </authorList>
    </citation>
    <scope>NUCLEOTIDE SEQUENCE [LARGE SCALE GENOMIC DNA]</scope>
    <source>
        <strain evidence="2 3">DSM 18792</strain>
    </source>
</reference>
<proteinExistence type="predicted"/>
<dbReference type="EMBL" id="SLUP01000008">
    <property type="protein sequence ID" value="TCL63876.1"/>
    <property type="molecule type" value="Genomic_DNA"/>
</dbReference>
<comment type="caution">
    <text evidence="2">The sequence shown here is derived from an EMBL/GenBank/DDBJ whole genome shotgun (WGS) entry which is preliminary data.</text>
</comment>
<dbReference type="InterPro" id="IPR029044">
    <property type="entry name" value="Nucleotide-diphossugar_trans"/>
</dbReference>
<evidence type="ECO:0000259" key="1">
    <source>
        <dbReference type="Pfam" id="PF00535"/>
    </source>
</evidence>
<gene>
    <name evidence="2" type="ORF">EV196_10872</name>
</gene>
<keyword evidence="2" id="KW-0808">Transferase</keyword>
<dbReference type="OrthoDB" id="597270at2"/>
<evidence type="ECO:0000313" key="3">
    <source>
        <dbReference type="Proteomes" id="UP000295455"/>
    </source>
</evidence>
<feature type="domain" description="Glycosyltransferase 2-like" evidence="1">
    <location>
        <begin position="4"/>
        <end position="126"/>
    </location>
</feature>
<dbReference type="CDD" id="cd06433">
    <property type="entry name" value="GT_2_WfgS_like"/>
    <property type="match status" value="1"/>
</dbReference>
<dbReference type="RefSeq" id="WP_132218714.1">
    <property type="nucleotide sequence ID" value="NZ_OX156936.1"/>
</dbReference>
<accession>A0A4R1RDF5</accession>
<dbReference type="GO" id="GO:0016758">
    <property type="term" value="F:hexosyltransferase activity"/>
    <property type="evidence" value="ECO:0007669"/>
    <property type="project" value="UniProtKB-ARBA"/>
</dbReference>
<dbReference type="InterPro" id="IPR001173">
    <property type="entry name" value="Glyco_trans_2-like"/>
</dbReference>
<sequence length="259" mass="30269">MKISVLTPSFNSGNYIAKAIESVMRQTYTNWEHIIVDGKSIDNTISTLKDYPHVKWVSEKDSGQSDAMNKAFSLSTGDLIIYLNADDYFYPDAFQIFVGAFNKTPKADIIVGNLHMKINDKFIESSNVTISWKDLSILKGRFPTNPLSYMYKRKVQEKIGKFPIKEHYTMDYWFLLRAFYFFKPLKVEDFLGCFVFVKNNKSSTIQGEFQIQMPHALKFCLKYTPKRFLYVSKQLLTHAKNPNKQVKRILKNYRTIKNR</sequence>
<name>A0A4R1RDF5_9FLAO</name>
<dbReference type="Gene3D" id="3.90.550.10">
    <property type="entry name" value="Spore Coat Polysaccharide Biosynthesis Protein SpsA, Chain A"/>
    <property type="match status" value="1"/>
</dbReference>
<evidence type="ECO:0000313" key="2">
    <source>
        <dbReference type="EMBL" id="TCL63876.1"/>
    </source>
</evidence>
<dbReference type="Pfam" id="PF00535">
    <property type="entry name" value="Glycos_transf_2"/>
    <property type="match status" value="1"/>
</dbReference>
<dbReference type="PANTHER" id="PTHR22916:SF65">
    <property type="entry name" value="SLR1065 PROTEIN"/>
    <property type="match status" value="1"/>
</dbReference>
<dbReference type="SUPFAM" id="SSF53448">
    <property type="entry name" value="Nucleotide-diphospho-sugar transferases"/>
    <property type="match status" value="1"/>
</dbReference>
<organism evidence="2 3">
    <name type="scientific">Mariniflexile fucanivorans</name>
    <dbReference type="NCBI Taxonomy" id="264023"/>
    <lineage>
        <taxon>Bacteria</taxon>
        <taxon>Pseudomonadati</taxon>
        <taxon>Bacteroidota</taxon>
        <taxon>Flavobacteriia</taxon>
        <taxon>Flavobacteriales</taxon>
        <taxon>Flavobacteriaceae</taxon>
        <taxon>Mariniflexile</taxon>
    </lineage>
</organism>
<dbReference type="PANTHER" id="PTHR22916">
    <property type="entry name" value="GLYCOSYLTRANSFERASE"/>
    <property type="match status" value="1"/>
</dbReference>
<keyword evidence="3" id="KW-1185">Reference proteome</keyword>
<dbReference type="Proteomes" id="UP000295455">
    <property type="component" value="Unassembled WGS sequence"/>
</dbReference>
<protein>
    <submittedName>
        <fullName evidence="2">Glycosyltransferase involved in cell wall biosynthesis</fullName>
    </submittedName>
</protein>